<evidence type="ECO:0008006" key="3">
    <source>
        <dbReference type="Google" id="ProtNLM"/>
    </source>
</evidence>
<accession>A0AAV4RM66</accession>
<reference evidence="1 2" key="1">
    <citation type="submission" date="2021-06" db="EMBL/GenBank/DDBJ databases">
        <title>Caerostris darwini draft genome.</title>
        <authorList>
            <person name="Kono N."/>
            <person name="Arakawa K."/>
        </authorList>
    </citation>
    <scope>NUCLEOTIDE SEQUENCE [LARGE SCALE GENOMIC DNA]</scope>
</reference>
<proteinExistence type="predicted"/>
<gene>
    <name evidence="1" type="ORF">CDAR_202101</name>
</gene>
<name>A0AAV4RM66_9ARAC</name>
<keyword evidence="2" id="KW-1185">Reference proteome</keyword>
<sequence length="192" mass="21539">MEVLILRGTKRRCERIAGVSVVCVPVTQSNCRRAAALPRSRVSKKPSSLSRTVSINALFVDIAPNYDVTPRTLEPAVFPRSRVMQGYECSHRDGINSIDCVNCISAHIGELYATHRPHKKSIGELYAIHGPHKKHRRAVCNPRATEKRLWAVHNPRRAQKALARCMQHTGRTKKPHRAVCNPWAAQKSIGEL</sequence>
<comment type="caution">
    <text evidence="1">The sequence shown here is derived from an EMBL/GenBank/DDBJ whole genome shotgun (WGS) entry which is preliminary data.</text>
</comment>
<protein>
    <recommendedName>
        <fullName evidence="3">Gnk2-homologous domain-containing protein</fullName>
    </recommendedName>
</protein>
<organism evidence="1 2">
    <name type="scientific">Caerostris darwini</name>
    <dbReference type="NCBI Taxonomy" id="1538125"/>
    <lineage>
        <taxon>Eukaryota</taxon>
        <taxon>Metazoa</taxon>
        <taxon>Ecdysozoa</taxon>
        <taxon>Arthropoda</taxon>
        <taxon>Chelicerata</taxon>
        <taxon>Arachnida</taxon>
        <taxon>Araneae</taxon>
        <taxon>Araneomorphae</taxon>
        <taxon>Entelegynae</taxon>
        <taxon>Araneoidea</taxon>
        <taxon>Araneidae</taxon>
        <taxon>Caerostris</taxon>
    </lineage>
</organism>
<dbReference type="EMBL" id="BPLQ01006296">
    <property type="protein sequence ID" value="GIY21380.1"/>
    <property type="molecule type" value="Genomic_DNA"/>
</dbReference>
<dbReference type="AlphaFoldDB" id="A0AAV4RM66"/>
<evidence type="ECO:0000313" key="2">
    <source>
        <dbReference type="Proteomes" id="UP001054837"/>
    </source>
</evidence>
<evidence type="ECO:0000313" key="1">
    <source>
        <dbReference type="EMBL" id="GIY21380.1"/>
    </source>
</evidence>
<dbReference type="Proteomes" id="UP001054837">
    <property type="component" value="Unassembled WGS sequence"/>
</dbReference>